<reference evidence="1 2" key="1">
    <citation type="submission" date="2021-06" db="EMBL/GenBank/DDBJ databases">
        <authorList>
            <person name="Kallberg Y."/>
            <person name="Tangrot J."/>
            <person name="Rosling A."/>
        </authorList>
    </citation>
    <scope>NUCLEOTIDE SEQUENCE [LARGE SCALE GENOMIC DNA]</scope>
    <source>
        <strain evidence="1 2">120-4 pot B 10/14</strain>
    </source>
</reference>
<dbReference type="PANTHER" id="PTHR35871:SF1">
    <property type="entry name" value="CXC1-LIKE CYSTEINE CLUSTER ASSOCIATED WITH KDZ TRANSPOSASES DOMAIN-CONTAINING PROTEIN"/>
    <property type="match status" value="1"/>
</dbReference>
<protein>
    <submittedName>
        <fullName evidence="1">15263_t:CDS:1</fullName>
    </submittedName>
</protein>
<evidence type="ECO:0000313" key="2">
    <source>
        <dbReference type="Proteomes" id="UP000789901"/>
    </source>
</evidence>
<proteinExistence type="predicted"/>
<comment type="caution">
    <text evidence="1">The sequence shown here is derived from an EMBL/GenBank/DDBJ whole genome shotgun (WGS) entry which is preliminary data.</text>
</comment>
<sequence>TSTTKTSKIIDLVSSNKSETNSLVSSDYDTQEDDYFQNDDDDNGVNLVIKHLLATSAATKKKIANAIKFVSKVIHEEKLSETEKARYIATLYFLQLLFNGKRKIKASKAVAKVIRGGPWFAKCVRKWANICMKGELIQHFYSKFPSKSLLNNELVSLKLAAYLYSQKFKVNPTIVKNYVEQQIIPQLDVYIDGYERPDIVVYHQVFLQKVSEFEQFMFKWYDEDYKIRTYLLLVNEEKKHIWVTHDEFTFHVNNGPRAMWGPKGEQLLRKKGMGLGIHVSDFLMKTIGPLRDDLEEAREIIILESCYDGLFAFDNATAHTAFAKDTLLSSKINLFPGGSVLKMQDTVWNRNCQLMVIEEDYIIYDNKTKLDINLRDQPKGLKWQEGMVLECASCKKEPNPNITNCCAYRLMANQPDFLAQCGQVQQKIESHSYK</sequence>
<dbReference type="EMBL" id="CAJVQB010038814">
    <property type="protein sequence ID" value="CAG8826684.1"/>
    <property type="molecule type" value="Genomic_DNA"/>
</dbReference>
<keyword evidence="2" id="KW-1185">Reference proteome</keyword>
<evidence type="ECO:0000313" key="1">
    <source>
        <dbReference type="EMBL" id="CAG8826684.1"/>
    </source>
</evidence>
<dbReference type="Proteomes" id="UP000789901">
    <property type="component" value="Unassembled WGS sequence"/>
</dbReference>
<accession>A0ABN7WC36</accession>
<name>A0ABN7WC36_GIGMA</name>
<feature type="non-terminal residue" evidence="1">
    <location>
        <position position="1"/>
    </location>
</feature>
<organism evidence="1 2">
    <name type="scientific">Gigaspora margarita</name>
    <dbReference type="NCBI Taxonomy" id="4874"/>
    <lineage>
        <taxon>Eukaryota</taxon>
        <taxon>Fungi</taxon>
        <taxon>Fungi incertae sedis</taxon>
        <taxon>Mucoromycota</taxon>
        <taxon>Glomeromycotina</taxon>
        <taxon>Glomeromycetes</taxon>
        <taxon>Diversisporales</taxon>
        <taxon>Gigasporaceae</taxon>
        <taxon>Gigaspora</taxon>
    </lineage>
</organism>
<gene>
    <name evidence="1" type="ORF">GMARGA_LOCUS29193</name>
</gene>
<dbReference type="PANTHER" id="PTHR35871">
    <property type="entry name" value="EXPRESSED PROTEIN"/>
    <property type="match status" value="1"/>
</dbReference>
<feature type="non-terminal residue" evidence="1">
    <location>
        <position position="434"/>
    </location>
</feature>